<dbReference type="EMBL" id="JBEHCU010001763">
    <property type="protein sequence ID" value="KAL1403314.1"/>
    <property type="molecule type" value="Genomic_DNA"/>
</dbReference>
<reference evidence="2 3" key="1">
    <citation type="submission" date="2024-05" db="EMBL/GenBank/DDBJ databases">
        <title>Culex pipiens pipiens assembly and annotation.</title>
        <authorList>
            <person name="Alout H."/>
            <person name="Durand T."/>
        </authorList>
    </citation>
    <scope>NUCLEOTIDE SEQUENCE [LARGE SCALE GENOMIC DNA]</scope>
    <source>
        <strain evidence="2">HA-2024</strain>
        <tissue evidence="2">Whole body</tissue>
    </source>
</reference>
<feature type="region of interest" description="Disordered" evidence="1">
    <location>
        <begin position="125"/>
        <end position="242"/>
    </location>
</feature>
<sequence>MDLDQELEVGDITPSYEIELLDEVGMELNDTTPPQGNVAPEATSAQEFEQYVEVEYTISCVEDNESNRPLEERWPQIDDCNPPMEWEVSFSMLDGVSSEETLEAEVSFPIIDGVSLEVQWPNVEPGRRPQVERAESSRSLEGDVCKTGSPESSRSLEEQWSDSDPDDCQLPREAEGPIIDGVSLEVQWPNVGPGRRPQVERAESSRSLEGDVCKTGSPESSRSLEEQWSDSDPDDCQLPREAEGPIIVAFPWRFSGRM</sequence>
<organism evidence="2 3">
    <name type="scientific">Culex pipiens pipiens</name>
    <name type="common">Northern house mosquito</name>
    <dbReference type="NCBI Taxonomy" id="38569"/>
    <lineage>
        <taxon>Eukaryota</taxon>
        <taxon>Metazoa</taxon>
        <taxon>Ecdysozoa</taxon>
        <taxon>Arthropoda</taxon>
        <taxon>Hexapoda</taxon>
        <taxon>Insecta</taxon>
        <taxon>Pterygota</taxon>
        <taxon>Neoptera</taxon>
        <taxon>Endopterygota</taxon>
        <taxon>Diptera</taxon>
        <taxon>Nematocera</taxon>
        <taxon>Culicoidea</taxon>
        <taxon>Culicidae</taxon>
        <taxon>Culicinae</taxon>
        <taxon>Culicini</taxon>
        <taxon>Culex</taxon>
        <taxon>Culex</taxon>
    </lineage>
</organism>
<dbReference type="Proteomes" id="UP001562425">
    <property type="component" value="Unassembled WGS sequence"/>
</dbReference>
<feature type="compositionally biased region" description="Basic and acidic residues" evidence="1">
    <location>
        <begin position="197"/>
        <end position="212"/>
    </location>
</feature>
<feature type="compositionally biased region" description="Basic and acidic residues" evidence="1">
    <location>
        <begin position="125"/>
        <end position="144"/>
    </location>
</feature>
<keyword evidence="3" id="KW-1185">Reference proteome</keyword>
<proteinExistence type="predicted"/>
<accession>A0ABD1DUB8</accession>
<evidence type="ECO:0000313" key="2">
    <source>
        <dbReference type="EMBL" id="KAL1403314.1"/>
    </source>
</evidence>
<evidence type="ECO:0000313" key="3">
    <source>
        <dbReference type="Proteomes" id="UP001562425"/>
    </source>
</evidence>
<name>A0ABD1DUB8_CULPP</name>
<protein>
    <submittedName>
        <fullName evidence="2">Uncharacterized protein</fullName>
    </submittedName>
</protein>
<evidence type="ECO:0000256" key="1">
    <source>
        <dbReference type="SAM" id="MobiDB-lite"/>
    </source>
</evidence>
<comment type="caution">
    <text evidence="2">The sequence shown here is derived from an EMBL/GenBank/DDBJ whole genome shotgun (WGS) entry which is preliminary data.</text>
</comment>
<gene>
    <name evidence="2" type="ORF">pipiens_019424</name>
</gene>
<dbReference type="AlphaFoldDB" id="A0ABD1DUB8"/>